<keyword evidence="1" id="KW-0175">Coiled coil</keyword>
<sequence>MLVALCGAASSRKSNSLSCNLEQVPKAFGESAIIVSGNTGYVIVIGFRLFMKMTVILPGGKCSITISKLIEQKSTTINNPQSRCHLMLLPEKNWINRRHSLVCSGISLAAILTLNHVIVAPPVWAEDKLDDQQEEDKGILGAMKSLFDPNEKTKTGKVLPKAFLKSAREVVKNLRESLKEDSKDIAKFRRTADAAKESIRDYLSNWKGQQTVVKRNPMPLLKKPFDHWLAFTPRQGHLRCSPERLSLKS</sequence>
<gene>
    <name evidence="2" type="ORF">Nepgr_030328</name>
</gene>
<dbReference type="Proteomes" id="UP001279734">
    <property type="component" value="Unassembled WGS sequence"/>
</dbReference>
<comment type="caution">
    <text evidence="2">The sequence shown here is derived from an EMBL/GenBank/DDBJ whole genome shotgun (WGS) entry which is preliminary data.</text>
</comment>
<dbReference type="InterPro" id="IPR038450">
    <property type="entry name" value="PSII_Psb27_sf"/>
</dbReference>
<feature type="coiled-coil region" evidence="1">
    <location>
        <begin position="164"/>
        <end position="191"/>
    </location>
</feature>
<dbReference type="GO" id="GO:0009543">
    <property type="term" value="C:chloroplast thylakoid lumen"/>
    <property type="evidence" value="ECO:0007669"/>
    <property type="project" value="TreeGrafter"/>
</dbReference>
<dbReference type="GO" id="GO:0009523">
    <property type="term" value="C:photosystem II"/>
    <property type="evidence" value="ECO:0007669"/>
    <property type="project" value="InterPro"/>
</dbReference>
<dbReference type="InterPro" id="IPR025585">
    <property type="entry name" value="PSII_Psb27"/>
</dbReference>
<dbReference type="GO" id="GO:0010206">
    <property type="term" value="P:photosystem II repair"/>
    <property type="evidence" value="ECO:0007669"/>
    <property type="project" value="InterPro"/>
</dbReference>
<evidence type="ECO:0000313" key="3">
    <source>
        <dbReference type="Proteomes" id="UP001279734"/>
    </source>
</evidence>
<dbReference type="EMBL" id="BSYO01000034">
    <property type="protein sequence ID" value="GMH28485.1"/>
    <property type="molecule type" value="Genomic_DNA"/>
</dbReference>
<evidence type="ECO:0000256" key="1">
    <source>
        <dbReference type="SAM" id="Coils"/>
    </source>
</evidence>
<dbReference type="PANTHER" id="PTHR34041:SF3">
    <property type="entry name" value="PHOTOSYSTEM II D1 PRECURSOR PROCESSING PROTEIN PSB27-H2, CHLOROPLASTIC"/>
    <property type="match status" value="1"/>
</dbReference>
<reference evidence="2" key="1">
    <citation type="submission" date="2023-05" db="EMBL/GenBank/DDBJ databases">
        <title>Nepenthes gracilis genome sequencing.</title>
        <authorList>
            <person name="Fukushima K."/>
        </authorList>
    </citation>
    <scope>NUCLEOTIDE SEQUENCE</scope>
    <source>
        <strain evidence="2">SING2019-196</strain>
    </source>
</reference>
<organism evidence="2 3">
    <name type="scientific">Nepenthes gracilis</name>
    <name type="common">Slender pitcher plant</name>
    <dbReference type="NCBI Taxonomy" id="150966"/>
    <lineage>
        <taxon>Eukaryota</taxon>
        <taxon>Viridiplantae</taxon>
        <taxon>Streptophyta</taxon>
        <taxon>Embryophyta</taxon>
        <taxon>Tracheophyta</taxon>
        <taxon>Spermatophyta</taxon>
        <taxon>Magnoliopsida</taxon>
        <taxon>eudicotyledons</taxon>
        <taxon>Gunneridae</taxon>
        <taxon>Pentapetalae</taxon>
        <taxon>Caryophyllales</taxon>
        <taxon>Nepenthaceae</taxon>
        <taxon>Nepenthes</taxon>
    </lineage>
</organism>
<dbReference type="Pfam" id="PF13326">
    <property type="entry name" value="PSII_Pbs27"/>
    <property type="match status" value="1"/>
</dbReference>
<name>A0AAD3Y5P3_NEPGR</name>
<protein>
    <submittedName>
        <fullName evidence="2">Uncharacterized protein</fullName>
    </submittedName>
</protein>
<proteinExistence type="predicted"/>
<dbReference type="GO" id="GO:0010207">
    <property type="term" value="P:photosystem II assembly"/>
    <property type="evidence" value="ECO:0007669"/>
    <property type="project" value="InterPro"/>
</dbReference>
<accession>A0AAD3Y5P3</accession>
<dbReference type="AlphaFoldDB" id="A0AAD3Y5P3"/>
<keyword evidence="3" id="KW-1185">Reference proteome</keyword>
<evidence type="ECO:0000313" key="2">
    <source>
        <dbReference type="EMBL" id="GMH28485.1"/>
    </source>
</evidence>
<dbReference type="PANTHER" id="PTHR34041">
    <property type="entry name" value="PHOTOSYSTEM II REPAIR PROTEIN PSB27-H1, CHLOROPLASTIC"/>
    <property type="match status" value="1"/>
</dbReference>
<dbReference type="Gene3D" id="1.20.58.810">
    <property type="entry name" value="Photosystem II Pbs27"/>
    <property type="match status" value="1"/>
</dbReference>